<proteinExistence type="predicted"/>
<dbReference type="OrthoDB" id="5832112at2759"/>
<dbReference type="InterPro" id="IPR041588">
    <property type="entry name" value="Integrase_H2C2"/>
</dbReference>
<sequence length="1284" mass="146088">MESVYTDDDSEAGWSDKMLGEVQQCFPEIMKIRERFWKRTESLEMRKKYYCIGEIIYRVPNKKTQRPPVLLESCGGAKALVEDIHWGSDHKNAEYVMNELQNIAVWKGMRRDVAEVIENCMKCRTKRKSKRRIFVNSIMTIGGKTHLPFAPIHLDGVPIVALIDSGASVSLIPERVMRQLKLENRIEPTHCSAKVANGSNLAFLGKTKVIVTLGKTSVSHELLITKNRGAPAACLLGIDFINAVNKQGQLLTFNVPEKWIKVGKTTVNLLGPHEYVHNETTTISVVCDNDEVIPPRCQAIIAGSMPGVKSKNRSFIINDTNVETDDMYSISPTLTTMDSEGKVVVKITNPGNAEIVFRKGTRIAEAEIYKEEIQPQVIVNTVGDTVPYSKENADALIKKINLEDSNLSPRAKEQVKKLIREYQEAFVGLDGKIGKFKGVTTHHIELNDNHRIPQARPYRINPEMREKLEKEIKAMKEKDIIEPSTSPYSSPVLMVPKPNGDLRVDYRRHLIVVSNDEDQHVKDLGEFFRLMIKMGLKLKAEKSQIGRIKISYLGFIIENNTITPNTEKTNSIQNFPVPKTVTDVKSFLGMASYFRRFIKDFAIIAKPLTHLTKKEVGFKWGQEQEKAFAEIKNKLISPPVLTTPQMNGDFELHTDASKIGIAAVLLQDQEEELKVIAYASRPTTPVEQKYAPIKLEALAITWGLTHYRPYVFGKKVKVVTDHQPLKSLLHRKEKEMSGRLLRHQAIIQMYDVEIVYRPGKENPVADALSRQRVEQREQIASITEENEKEKHTSLEIMQQNSHSIQKMKHKLKEGKDEKARKLHCKYILIDDVVHGLPDKDGQLPPVLIEGRNKETKSLIMQIHRANSHIGALKMITKMESIAIWNGMKREIEEVVLACEECQLRKNPPAYSHILPLGRWEIPTRPFQRVHIDVMGPLPETIHGNKLIIVATDAFSKFAIAKAVPDQTAETTIKFMIENIVQIHGIPEEIVSDQGRNFISNLFEEVCKLLEMEHSVTTAYHHQTNGAVERLNRTLEEMLTLSTKDPRNFTNWDEKLPLVVQSYNASTHSTTKFAPEYIIFGRVTVSPTDIMVKTARPSYKDEEDLVENLTEAIRQCHSTVYKSLKKSQDETKKTHDERFKVKVPEFQTGDKVLIRNQSAGKLMYQFSRPVTITSTTASTVTVRTAKGKFETVHKNRIKKLKESKEWTNSGDKTTILDDSIARRTTLSGDTLSGEQQPTRRTEGNGRQQWPTSRLRSRTMNEMQHEQHPMPLRRSRRIQNLPAELA</sequence>
<dbReference type="SUPFAM" id="SSF56672">
    <property type="entry name" value="DNA/RNA polymerases"/>
    <property type="match status" value="1"/>
</dbReference>
<feature type="compositionally biased region" description="Polar residues" evidence="12">
    <location>
        <begin position="1243"/>
        <end position="1260"/>
    </location>
</feature>
<evidence type="ECO:0000313" key="15">
    <source>
        <dbReference type="Proteomes" id="UP000008068"/>
    </source>
</evidence>
<evidence type="ECO:0000256" key="6">
    <source>
        <dbReference type="ARBA" id="ARBA00022801"/>
    </source>
</evidence>
<protein>
    <recommendedName>
        <fullName evidence="1">RNA-directed DNA polymerase</fullName>
        <ecNumber evidence="1">2.7.7.49</ecNumber>
    </recommendedName>
</protein>
<keyword evidence="5" id="KW-0255">Endonuclease</keyword>
<dbReference type="InterPro" id="IPR041577">
    <property type="entry name" value="RT_RNaseH_2"/>
</dbReference>
<dbReference type="SUPFAM" id="SSF50630">
    <property type="entry name" value="Acid proteases"/>
    <property type="match status" value="1"/>
</dbReference>
<dbReference type="Gene3D" id="2.30.30.850">
    <property type="match status" value="1"/>
</dbReference>
<keyword evidence="8" id="KW-0694">RNA-binding</keyword>
<evidence type="ECO:0000256" key="4">
    <source>
        <dbReference type="ARBA" id="ARBA00022722"/>
    </source>
</evidence>
<feature type="compositionally biased region" description="Polar residues" evidence="12">
    <location>
        <begin position="1223"/>
        <end position="1235"/>
    </location>
</feature>
<keyword evidence="7" id="KW-0460">Magnesium</keyword>
<dbReference type="GO" id="GO:0042575">
    <property type="term" value="C:DNA polymerase complex"/>
    <property type="evidence" value="ECO:0007669"/>
    <property type="project" value="UniProtKB-ARBA"/>
</dbReference>
<keyword evidence="15" id="KW-1185">Reference proteome</keyword>
<dbReference type="PROSITE" id="PS50994">
    <property type="entry name" value="INTEGRASE"/>
    <property type="match status" value="1"/>
</dbReference>
<dbReference type="Pfam" id="PF13975">
    <property type="entry name" value="gag-asp_proteas"/>
    <property type="match status" value="1"/>
</dbReference>
<dbReference type="SUPFAM" id="SSF53098">
    <property type="entry name" value="Ribonuclease H-like"/>
    <property type="match status" value="1"/>
</dbReference>
<dbReference type="FunFam" id="3.10.20.370:FF:000001">
    <property type="entry name" value="Retrovirus-related Pol polyprotein from transposon 17.6-like protein"/>
    <property type="match status" value="1"/>
</dbReference>
<dbReference type="InterPro" id="IPR012337">
    <property type="entry name" value="RNaseH-like_sf"/>
</dbReference>
<evidence type="ECO:0000256" key="8">
    <source>
        <dbReference type="ARBA" id="ARBA00022884"/>
    </source>
</evidence>
<accession>G0NB80</accession>
<keyword evidence="11" id="KW-0511">Multifunctional enzyme</keyword>
<feature type="domain" description="Integrase catalytic" evidence="13">
    <location>
        <begin position="921"/>
        <end position="1082"/>
    </location>
</feature>
<dbReference type="GO" id="GO:0004519">
    <property type="term" value="F:endonuclease activity"/>
    <property type="evidence" value="ECO:0007669"/>
    <property type="project" value="UniProtKB-KW"/>
</dbReference>
<dbReference type="Gene3D" id="3.30.420.10">
    <property type="entry name" value="Ribonuclease H-like superfamily/Ribonuclease H"/>
    <property type="match status" value="1"/>
</dbReference>
<dbReference type="GO" id="GO:0003723">
    <property type="term" value="F:RNA binding"/>
    <property type="evidence" value="ECO:0007669"/>
    <property type="project" value="UniProtKB-KW"/>
</dbReference>
<dbReference type="PROSITE" id="PS00141">
    <property type="entry name" value="ASP_PROTEASE"/>
    <property type="match status" value="1"/>
</dbReference>
<keyword evidence="2" id="KW-0808">Transferase</keyword>
<dbReference type="InterPro" id="IPR043502">
    <property type="entry name" value="DNA/RNA_pol_sf"/>
</dbReference>
<dbReference type="CDD" id="cd09274">
    <property type="entry name" value="RNase_HI_RT_Ty3"/>
    <property type="match status" value="1"/>
</dbReference>
<dbReference type="GO" id="GO:0006508">
    <property type="term" value="P:proteolysis"/>
    <property type="evidence" value="ECO:0007669"/>
    <property type="project" value="InterPro"/>
</dbReference>
<reference evidence="15" key="1">
    <citation type="submission" date="2011-07" db="EMBL/GenBank/DDBJ databases">
        <authorList>
            <consortium name="Caenorhabditis brenneri Sequencing and Analysis Consortium"/>
            <person name="Wilson R.K."/>
        </authorList>
    </citation>
    <scope>NUCLEOTIDE SEQUENCE [LARGE SCALE GENOMIC DNA]</scope>
    <source>
        <strain evidence="15">PB2801</strain>
    </source>
</reference>
<keyword evidence="9" id="KW-0229">DNA integration</keyword>
<dbReference type="GO" id="GO:0004190">
    <property type="term" value="F:aspartic-type endopeptidase activity"/>
    <property type="evidence" value="ECO:0007669"/>
    <property type="project" value="InterPro"/>
</dbReference>
<dbReference type="InterPro" id="IPR050951">
    <property type="entry name" value="Retrovirus_Pol_polyprotein"/>
</dbReference>
<evidence type="ECO:0000256" key="1">
    <source>
        <dbReference type="ARBA" id="ARBA00012493"/>
    </source>
</evidence>
<dbReference type="InterPro" id="IPR001969">
    <property type="entry name" value="Aspartic_peptidase_AS"/>
</dbReference>
<dbReference type="GO" id="GO:0003964">
    <property type="term" value="F:RNA-directed DNA polymerase activity"/>
    <property type="evidence" value="ECO:0007669"/>
    <property type="project" value="UniProtKB-KW"/>
</dbReference>
<dbReference type="FunFam" id="3.30.420.10:FF:000032">
    <property type="entry name" value="Retrovirus-related Pol polyprotein from transposon 297-like Protein"/>
    <property type="match status" value="1"/>
</dbReference>
<organism evidence="15">
    <name type="scientific">Caenorhabditis brenneri</name>
    <name type="common">Nematode worm</name>
    <dbReference type="NCBI Taxonomy" id="135651"/>
    <lineage>
        <taxon>Eukaryota</taxon>
        <taxon>Metazoa</taxon>
        <taxon>Ecdysozoa</taxon>
        <taxon>Nematoda</taxon>
        <taxon>Chromadorea</taxon>
        <taxon>Rhabditida</taxon>
        <taxon>Rhabditina</taxon>
        <taxon>Rhabditomorpha</taxon>
        <taxon>Rhabditoidea</taxon>
        <taxon>Rhabditidae</taxon>
        <taxon>Peloderinae</taxon>
        <taxon>Caenorhabditis</taxon>
    </lineage>
</organism>
<gene>
    <name evidence="14" type="ORF">CAEBREN_08551</name>
</gene>
<keyword evidence="4" id="KW-0540">Nuclease</keyword>
<dbReference type="Pfam" id="PF17919">
    <property type="entry name" value="RT_RNaseH_2"/>
    <property type="match status" value="1"/>
</dbReference>
<dbReference type="InterPro" id="IPR036397">
    <property type="entry name" value="RNaseH_sf"/>
</dbReference>
<dbReference type="Gene3D" id="1.10.340.70">
    <property type="match status" value="2"/>
</dbReference>
<evidence type="ECO:0000256" key="3">
    <source>
        <dbReference type="ARBA" id="ARBA00022695"/>
    </source>
</evidence>
<dbReference type="InterPro" id="IPR021109">
    <property type="entry name" value="Peptidase_aspartic_dom_sf"/>
</dbReference>
<dbReference type="InterPro" id="IPR001584">
    <property type="entry name" value="Integrase_cat-core"/>
</dbReference>
<dbReference type="Pfam" id="PF17921">
    <property type="entry name" value="Integrase_H2C2"/>
    <property type="match status" value="2"/>
</dbReference>
<dbReference type="PANTHER" id="PTHR37984">
    <property type="entry name" value="PROTEIN CBG26694"/>
    <property type="match status" value="1"/>
</dbReference>
<dbReference type="OMA" id="HRANSHI"/>
<evidence type="ECO:0000256" key="2">
    <source>
        <dbReference type="ARBA" id="ARBA00022679"/>
    </source>
</evidence>
<dbReference type="HOGENOM" id="CLU_000384_37_0_1"/>
<evidence type="ECO:0000259" key="13">
    <source>
        <dbReference type="PROSITE" id="PS50994"/>
    </source>
</evidence>
<keyword evidence="3" id="KW-0548">Nucleotidyltransferase</keyword>
<dbReference type="Gene3D" id="3.10.10.10">
    <property type="entry name" value="HIV Type 1 Reverse Transcriptase, subunit A, domain 1"/>
    <property type="match status" value="1"/>
</dbReference>
<dbReference type="eggNOG" id="KOG0017">
    <property type="taxonomic scope" value="Eukaryota"/>
</dbReference>
<name>G0NB80_CAEBE</name>
<dbReference type="InParanoid" id="G0NB80"/>
<dbReference type="Gene3D" id="3.30.70.270">
    <property type="match status" value="2"/>
</dbReference>
<dbReference type="Pfam" id="PF00665">
    <property type="entry name" value="rve"/>
    <property type="match status" value="1"/>
</dbReference>
<feature type="region of interest" description="Disordered" evidence="12">
    <location>
        <begin position="1223"/>
        <end position="1284"/>
    </location>
</feature>
<dbReference type="InterPro" id="IPR043128">
    <property type="entry name" value="Rev_trsase/Diguanyl_cyclase"/>
</dbReference>
<keyword evidence="6" id="KW-0378">Hydrolase</keyword>
<dbReference type="FunFam" id="3.30.70.270:FF:000020">
    <property type="entry name" value="Transposon Tf2-6 polyprotein-like Protein"/>
    <property type="match status" value="1"/>
</dbReference>
<evidence type="ECO:0000313" key="14">
    <source>
        <dbReference type="EMBL" id="EGT56875.1"/>
    </source>
</evidence>
<dbReference type="Gene3D" id="2.40.70.10">
    <property type="entry name" value="Acid Proteases"/>
    <property type="match status" value="1"/>
</dbReference>
<dbReference type="Proteomes" id="UP000008068">
    <property type="component" value="Unassembled WGS sequence"/>
</dbReference>
<dbReference type="EC" id="2.7.7.49" evidence="1"/>
<dbReference type="GO" id="GO:0015074">
    <property type="term" value="P:DNA integration"/>
    <property type="evidence" value="ECO:0007669"/>
    <property type="project" value="UniProtKB-KW"/>
</dbReference>
<evidence type="ECO:0000256" key="9">
    <source>
        <dbReference type="ARBA" id="ARBA00022908"/>
    </source>
</evidence>
<evidence type="ECO:0000256" key="12">
    <source>
        <dbReference type="SAM" id="MobiDB-lite"/>
    </source>
</evidence>
<evidence type="ECO:0000256" key="10">
    <source>
        <dbReference type="ARBA" id="ARBA00022918"/>
    </source>
</evidence>
<evidence type="ECO:0000256" key="7">
    <source>
        <dbReference type="ARBA" id="ARBA00022842"/>
    </source>
</evidence>
<evidence type="ECO:0000256" key="5">
    <source>
        <dbReference type="ARBA" id="ARBA00022759"/>
    </source>
</evidence>
<dbReference type="EMBL" id="GL379857">
    <property type="protein sequence ID" value="EGT56875.1"/>
    <property type="molecule type" value="Genomic_DNA"/>
</dbReference>
<keyword evidence="10" id="KW-0695">RNA-directed DNA polymerase</keyword>
<dbReference type="PANTHER" id="PTHR37984:SF5">
    <property type="entry name" value="PROTEIN NYNRIN-LIKE"/>
    <property type="match status" value="1"/>
</dbReference>
<dbReference type="CDD" id="cd00303">
    <property type="entry name" value="retropepsin_like"/>
    <property type="match status" value="1"/>
</dbReference>
<dbReference type="STRING" id="135651.G0NB80"/>
<evidence type="ECO:0000256" key="11">
    <source>
        <dbReference type="ARBA" id="ARBA00023268"/>
    </source>
</evidence>